<dbReference type="AlphaFoldDB" id="A0A392W2W1"/>
<dbReference type="Proteomes" id="UP000265520">
    <property type="component" value="Unassembled WGS sequence"/>
</dbReference>
<sequence length="40" mass="4048">MTNAQARLRQARSAKKKAAEAAGASSSMPSGPPLIGLLLP</sequence>
<reference evidence="2 3" key="1">
    <citation type="journal article" date="2018" name="Front. Plant Sci.">
        <title>Red Clover (Trifolium pratense) and Zigzag Clover (T. medium) - A Picture of Genomic Similarities and Differences.</title>
        <authorList>
            <person name="Dluhosova J."/>
            <person name="Istvanek J."/>
            <person name="Nedelnik J."/>
            <person name="Repkova J."/>
        </authorList>
    </citation>
    <scope>NUCLEOTIDE SEQUENCE [LARGE SCALE GENOMIC DNA]</scope>
    <source>
        <strain evidence="3">cv. 10/8</strain>
        <tissue evidence="2">Leaf</tissue>
    </source>
</reference>
<evidence type="ECO:0000313" key="3">
    <source>
        <dbReference type="Proteomes" id="UP000265520"/>
    </source>
</evidence>
<accession>A0A392W2W1</accession>
<evidence type="ECO:0000313" key="2">
    <source>
        <dbReference type="EMBL" id="MCI94746.1"/>
    </source>
</evidence>
<dbReference type="EMBL" id="LXQA011365278">
    <property type="protein sequence ID" value="MCI94746.1"/>
    <property type="molecule type" value="Genomic_DNA"/>
</dbReference>
<evidence type="ECO:0000256" key="1">
    <source>
        <dbReference type="SAM" id="MobiDB-lite"/>
    </source>
</evidence>
<proteinExistence type="predicted"/>
<keyword evidence="3" id="KW-1185">Reference proteome</keyword>
<protein>
    <submittedName>
        <fullName evidence="2">Uncharacterized protein</fullName>
    </submittedName>
</protein>
<feature type="non-terminal residue" evidence="2">
    <location>
        <position position="40"/>
    </location>
</feature>
<feature type="region of interest" description="Disordered" evidence="1">
    <location>
        <begin position="1"/>
        <end position="40"/>
    </location>
</feature>
<organism evidence="2 3">
    <name type="scientific">Trifolium medium</name>
    <dbReference type="NCBI Taxonomy" id="97028"/>
    <lineage>
        <taxon>Eukaryota</taxon>
        <taxon>Viridiplantae</taxon>
        <taxon>Streptophyta</taxon>
        <taxon>Embryophyta</taxon>
        <taxon>Tracheophyta</taxon>
        <taxon>Spermatophyta</taxon>
        <taxon>Magnoliopsida</taxon>
        <taxon>eudicotyledons</taxon>
        <taxon>Gunneridae</taxon>
        <taxon>Pentapetalae</taxon>
        <taxon>rosids</taxon>
        <taxon>fabids</taxon>
        <taxon>Fabales</taxon>
        <taxon>Fabaceae</taxon>
        <taxon>Papilionoideae</taxon>
        <taxon>50 kb inversion clade</taxon>
        <taxon>NPAAA clade</taxon>
        <taxon>Hologalegina</taxon>
        <taxon>IRL clade</taxon>
        <taxon>Trifolieae</taxon>
        <taxon>Trifolium</taxon>
    </lineage>
</organism>
<feature type="compositionally biased region" description="Low complexity" evidence="1">
    <location>
        <begin position="20"/>
        <end position="40"/>
    </location>
</feature>
<comment type="caution">
    <text evidence="2">The sequence shown here is derived from an EMBL/GenBank/DDBJ whole genome shotgun (WGS) entry which is preliminary data.</text>
</comment>
<name>A0A392W2W1_9FABA</name>